<keyword evidence="4 12" id="KW-0808">Transferase</keyword>
<name>A0A3A1YRK6_9GAMM</name>
<dbReference type="NCBIfam" id="NF008454">
    <property type="entry name" value="PRK11316.1"/>
    <property type="match status" value="1"/>
</dbReference>
<comment type="caution">
    <text evidence="15">The sequence shown here is derived from an EMBL/GenBank/DDBJ whole genome shotgun (WGS) entry which is preliminary data.</text>
</comment>
<gene>
    <name evidence="12" type="primary">hldE</name>
    <name evidence="15" type="ORF">CKF58_00850</name>
</gene>
<comment type="similarity">
    <text evidence="12">In the N-terminal section; belongs to the carbohydrate kinase PfkB family.</text>
</comment>
<dbReference type="InterPro" id="IPR011611">
    <property type="entry name" value="PfkB_dom"/>
</dbReference>
<dbReference type="OrthoDB" id="9802794at2"/>
<evidence type="ECO:0000313" key="15">
    <source>
        <dbReference type="EMBL" id="RIY40295.1"/>
    </source>
</evidence>
<keyword evidence="10 12" id="KW-0119">Carbohydrate metabolism</keyword>
<evidence type="ECO:0000256" key="1">
    <source>
        <dbReference type="ARBA" id="ARBA00002319"/>
    </source>
</evidence>
<dbReference type="Proteomes" id="UP000265916">
    <property type="component" value="Unassembled WGS sequence"/>
</dbReference>
<evidence type="ECO:0000256" key="6">
    <source>
        <dbReference type="ARBA" id="ARBA00022741"/>
    </source>
</evidence>
<dbReference type="InterPro" id="IPR029056">
    <property type="entry name" value="Ribokinase-like"/>
</dbReference>
<comment type="pathway">
    <text evidence="12">Nucleotide-sugar biosynthesis; ADP-L-glycero-beta-D-manno-heptose biosynthesis; ADP-L-glycero-beta-D-manno-heptose from D-glycero-beta-D-manno-heptose 7-phosphate: step 3/4.</text>
</comment>
<evidence type="ECO:0000256" key="11">
    <source>
        <dbReference type="ARBA" id="ARBA00047428"/>
    </source>
</evidence>
<dbReference type="GO" id="GO:0005829">
    <property type="term" value="C:cytosol"/>
    <property type="evidence" value="ECO:0007669"/>
    <property type="project" value="TreeGrafter"/>
</dbReference>
<comment type="function">
    <text evidence="2 12">Catalyzes the ADP transfer from ATP to D-glycero-beta-D-manno-heptose 1-phosphate, yielding ADP-D-glycero-beta-D-manno-heptose.</text>
</comment>
<dbReference type="AlphaFoldDB" id="A0A3A1YRK6"/>
<comment type="function">
    <text evidence="1 12">Catalyzes the phosphorylation of D-glycero-D-manno-heptose 7-phosphate at the C-1 position to selectively form D-glycero-beta-D-manno-heptose-1,7-bisphosphate.</text>
</comment>
<dbReference type="InterPro" id="IPR011914">
    <property type="entry name" value="RfaE_dom_II"/>
</dbReference>
<feature type="binding site" evidence="12">
    <location>
        <begin position="201"/>
        <end position="204"/>
    </location>
    <ligand>
        <name>ATP</name>
        <dbReference type="ChEBI" id="CHEBI:30616"/>
    </ligand>
</feature>
<dbReference type="HAMAP" id="MF_01603">
    <property type="entry name" value="HldE"/>
    <property type="match status" value="1"/>
</dbReference>
<evidence type="ECO:0000256" key="5">
    <source>
        <dbReference type="ARBA" id="ARBA00022695"/>
    </source>
</evidence>
<keyword evidence="7 12" id="KW-0418">Kinase</keyword>
<comment type="similarity">
    <text evidence="12">In the C-terminal section; belongs to the cytidylyltransferase family.</text>
</comment>
<evidence type="ECO:0000256" key="8">
    <source>
        <dbReference type="ARBA" id="ARBA00022840"/>
    </source>
</evidence>
<dbReference type="InterPro" id="IPR023030">
    <property type="entry name" value="Bifunc_HldE"/>
</dbReference>
<comment type="subunit">
    <text evidence="12">Homodimer.</text>
</comment>
<keyword evidence="6 12" id="KW-0547">Nucleotide-binding</keyword>
<keyword evidence="16" id="KW-1185">Reference proteome</keyword>
<evidence type="ECO:0000259" key="14">
    <source>
        <dbReference type="Pfam" id="PF01467"/>
    </source>
</evidence>
<comment type="catalytic activity">
    <reaction evidence="12">
        <text>D-glycero-beta-D-manno-heptose 7-phosphate + ATP = D-glycero-beta-D-manno-heptose 1,7-bisphosphate + ADP + H(+)</text>
        <dbReference type="Rhea" id="RHEA:27473"/>
        <dbReference type="ChEBI" id="CHEBI:15378"/>
        <dbReference type="ChEBI" id="CHEBI:30616"/>
        <dbReference type="ChEBI" id="CHEBI:60204"/>
        <dbReference type="ChEBI" id="CHEBI:60208"/>
        <dbReference type="ChEBI" id="CHEBI:456216"/>
        <dbReference type="EC" id="2.7.1.167"/>
    </reaction>
</comment>
<dbReference type="RefSeq" id="WP_119530099.1">
    <property type="nucleotide sequence ID" value="NZ_JBHSSP010000020.1"/>
</dbReference>
<dbReference type="GO" id="GO:0016773">
    <property type="term" value="F:phosphotransferase activity, alcohol group as acceptor"/>
    <property type="evidence" value="ECO:0007669"/>
    <property type="project" value="InterPro"/>
</dbReference>
<proteinExistence type="inferred from homology"/>
<dbReference type="Gene3D" id="3.40.1190.20">
    <property type="match status" value="1"/>
</dbReference>
<dbReference type="GO" id="GO:0005524">
    <property type="term" value="F:ATP binding"/>
    <property type="evidence" value="ECO:0007669"/>
    <property type="project" value="UniProtKB-UniRule"/>
</dbReference>
<dbReference type="UniPathway" id="UPA00958"/>
<dbReference type="PANTHER" id="PTHR46969:SF1">
    <property type="entry name" value="BIFUNCTIONAL PROTEIN HLDE"/>
    <property type="match status" value="1"/>
</dbReference>
<dbReference type="UniPathway" id="UPA00356">
    <property type="reaction ID" value="UER00437"/>
</dbReference>
<dbReference type="NCBIfam" id="TIGR02199">
    <property type="entry name" value="rfaE_dom_II"/>
    <property type="match status" value="1"/>
</dbReference>
<dbReference type="GO" id="GO:0033785">
    <property type="term" value="F:heptose 7-phosphate kinase activity"/>
    <property type="evidence" value="ECO:0007669"/>
    <property type="project" value="UniProtKB-UniRule"/>
</dbReference>
<dbReference type="PROSITE" id="PS00583">
    <property type="entry name" value="PFKB_KINASES_1"/>
    <property type="match status" value="1"/>
</dbReference>
<evidence type="ECO:0000313" key="16">
    <source>
        <dbReference type="Proteomes" id="UP000265916"/>
    </source>
</evidence>
<dbReference type="Gene3D" id="3.40.50.620">
    <property type="entry name" value="HUPs"/>
    <property type="match status" value="1"/>
</dbReference>
<dbReference type="EC" id="2.7.7.70" evidence="12"/>
<dbReference type="NCBIfam" id="TIGR02198">
    <property type="entry name" value="rfaE_dom_I"/>
    <property type="match status" value="1"/>
</dbReference>
<sequence>MNTQPALDFNTAKVFVFGDVMIDHYWHGDTSRISPEAPVPVVLYKRSSQTLGGAANVAQNIKALGAHAVLSGLIGQDDNSLELLELCKNSNLENLLITIPNMQTTKKLRILSRHQQLLRIDFENSPAITYNVPQVFSQFANLLEQSIQQSQVVILSDYFKGARELFPFIIELANKYKKPVIIDPKGNDYSLYRHASLLTPNLSEFKQIAAQYGYSPEAIANQEQESQIANHIINDLDLYGILITKSENGMTLHLKDGRMYHQLTYAEDVYDVTGAGDTVIATLATALASGIDIIDACYYANKAAGISVSKLGTSTVSLLELQAACGYADSSLSKIEQAKKDNKKIVFTNGCFDILHRGHLTYLKRAKELGDILIVGINSDSSVKALKGDSRPINKLEDRMLMLESLKFVDFVIPFEQETPLELIKQIMPDILVKGGDYQVENIVGYAEVTANGGKVQTIPFIDDYSSTTIINKIKSK</sequence>
<dbReference type="FunFam" id="3.40.1190.20:FF:000002">
    <property type="entry name" value="Bifunctional protein HldE"/>
    <property type="match status" value="1"/>
</dbReference>
<dbReference type="InterPro" id="IPR004821">
    <property type="entry name" value="Cyt_trans-like"/>
</dbReference>
<dbReference type="Pfam" id="PF00294">
    <property type="entry name" value="PfkB"/>
    <property type="match status" value="1"/>
</dbReference>
<evidence type="ECO:0000256" key="9">
    <source>
        <dbReference type="ARBA" id="ARBA00023268"/>
    </source>
</evidence>
<keyword evidence="8 12" id="KW-0067">ATP-binding</keyword>
<dbReference type="CDD" id="cd01172">
    <property type="entry name" value="RfaE_like"/>
    <property type="match status" value="1"/>
</dbReference>
<accession>A0A3A1YRK6</accession>
<protein>
    <recommendedName>
        <fullName evidence="12">Bifunctional protein HldE</fullName>
    </recommendedName>
    <domain>
        <recommendedName>
            <fullName evidence="12">D-beta-D-heptose 7-phosphate kinase</fullName>
            <ecNumber evidence="12">2.7.1.167</ecNumber>
        </recommendedName>
        <alternativeName>
            <fullName evidence="12">D-beta-D-heptose 7-phosphotransferase</fullName>
        </alternativeName>
        <alternativeName>
            <fullName evidence="12">D-glycero-beta-D-manno-heptose-7-phosphate kinase</fullName>
        </alternativeName>
    </domain>
    <domain>
        <recommendedName>
            <fullName evidence="12">D-beta-D-heptose 1-phosphate adenylyltransferase</fullName>
            <ecNumber evidence="12">2.7.7.70</ecNumber>
        </recommendedName>
        <alternativeName>
            <fullName evidence="12">D-glycero-beta-D-manno-heptose 1-phosphate adenylyltransferase</fullName>
        </alternativeName>
    </domain>
</protein>
<evidence type="ECO:0000256" key="4">
    <source>
        <dbReference type="ARBA" id="ARBA00022679"/>
    </source>
</evidence>
<dbReference type="EC" id="2.7.1.167" evidence="12"/>
<keyword evidence="9 12" id="KW-0511">Multifunctional enzyme</keyword>
<evidence type="ECO:0000256" key="3">
    <source>
        <dbReference type="ARBA" id="ARBA00004713"/>
    </source>
</evidence>
<dbReference type="InterPro" id="IPR002173">
    <property type="entry name" value="Carboh/pur_kinase_PfkB_CS"/>
</dbReference>
<dbReference type="InterPro" id="IPR014729">
    <property type="entry name" value="Rossmann-like_a/b/a_fold"/>
</dbReference>
<evidence type="ECO:0000259" key="13">
    <source>
        <dbReference type="Pfam" id="PF00294"/>
    </source>
</evidence>
<reference evidence="15 16" key="1">
    <citation type="submission" date="2017-08" db="EMBL/GenBank/DDBJ databases">
        <title>Reclassification of Bisgaard taxon 37 and 44.</title>
        <authorList>
            <person name="Christensen H."/>
        </authorList>
    </citation>
    <scope>NUCLEOTIDE SEQUENCE [LARGE SCALE GENOMIC DNA]</scope>
    <source>
        <strain evidence="15 16">111</strain>
    </source>
</reference>
<dbReference type="InterPro" id="IPR011913">
    <property type="entry name" value="RfaE_dom_I"/>
</dbReference>
<feature type="domain" description="Carbohydrate kinase PfkB" evidence="13">
    <location>
        <begin position="12"/>
        <end position="315"/>
    </location>
</feature>
<feature type="domain" description="Cytidyltransferase-like" evidence="14">
    <location>
        <begin position="347"/>
        <end position="472"/>
    </location>
</feature>
<dbReference type="GO" id="GO:0009244">
    <property type="term" value="P:lipopolysaccharide core region biosynthetic process"/>
    <property type="evidence" value="ECO:0007669"/>
    <property type="project" value="UniProtKB-UniPathway"/>
</dbReference>
<dbReference type="SUPFAM" id="SSF53613">
    <property type="entry name" value="Ribokinase-like"/>
    <property type="match status" value="1"/>
</dbReference>
<dbReference type="SUPFAM" id="SSF52374">
    <property type="entry name" value="Nucleotidylyl transferase"/>
    <property type="match status" value="1"/>
</dbReference>
<evidence type="ECO:0000256" key="7">
    <source>
        <dbReference type="ARBA" id="ARBA00022777"/>
    </source>
</evidence>
<organism evidence="15 16">
    <name type="scientific">Psittacicella hinzii</name>
    <dbReference type="NCBI Taxonomy" id="2028575"/>
    <lineage>
        <taxon>Bacteria</taxon>
        <taxon>Pseudomonadati</taxon>
        <taxon>Pseudomonadota</taxon>
        <taxon>Gammaproteobacteria</taxon>
        <taxon>Pasteurellales</taxon>
        <taxon>Psittacicellaceae</taxon>
        <taxon>Psittacicella</taxon>
    </lineage>
</organism>
<feature type="active site" evidence="12">
    <location>
        <position position="277"/>
    </location>
</feature>
<keyword evidence="5 12" id="KW-0548">Nucleotidyltransferase</keyword>
<dbReference type="NCBIfam" id="TIGR00125">
    <property type="entry name" value="cyt_tran_rel"/>
    <property type="match status" value="1"/>
</dbReference>
<evidence type="ECO:0000256" key="12">
    <source>
        <dbReference type="HAMAP-Rule" id="MF_01603"/>
    </source>
</evidence>
<dbReference type="GO" id="GO:0097171">
    <property type="term" value="P:ADP-L-glycero-beta-D-manno-heptose biosynthetic process"/>
    <property type="evidence" value="ECO:0007669"/>
    <property type="project" value="UniProtKB-UniPathway"/>
</dbReference>
<dbReference type="EMBL" id="NRJG01000016">
    <property type="protein sequence ID" value="RIY40295.1"/>
    <property type="molecule type" value="Genomic_DNA"/>
</dbReference>
<feature type="region of interest" description="Cytidylyltransferase" evidence="12">
    <location>
        <begin position="347"/>
        <end position="477"/>
    </location>
</feature>
<comment type="catalytic activity">
    <reaction evidence="11 12">
        <text>D-glycero-beta-D-manno-heptose 1-phosphate + ATP + H(+) = ADP-D-glycero-beta-D-manno-heptose + diphosphate</text>
        <dbReference type="Rhea" id="RHEA:27465"/>
        <dbReference type="ChEBI" id="CHEBI:15378"/>
        <dbReference type="ChEBI" id="CHEBI:30616"/>
        <dbReference type="ChEBI" id="CHEBI:33019"/>
        <dbReference type="ChEBI" id="CHEBI:59967"/>
        <dbReference type="ChEBI" id="CHEBI:61593"/>
        <dbReference type="EC" id="2.7.7.70"/>
    </reaction>
</comment>
<evidence type="ECO:0000256" key="2">
    <source>
        <dbReference type="ARBA" id="ARBA00003753"/>
    </source>
</evidence>
<dbReference type="GO" id="GO:0033786">
    <property type="term" value="F:heptose-1-phosphate adenylyltransferase activity"/>
    <property type="evidence" value="ECO:0007669"/>
    <property type="project" value="UniProtKB-UniRule"/>
</dbReference>
<dbReference type="PANTHER" id="PTHR46969">
    <property type="entry name" value="BIFUNCTIONAL PROTEIN HLDE"/>
    <property type="match status" value="1"/>
</dbReference>
<dbReference type="Pfam" id="PF01467">
    <property type="entry name" value="CTP_transf_like"/>
    <property type="match status" value="1"/>
</dbReference>
<comment type="pathway">
    <text evidence="12">Nucleotide-sugar biosynthesis; ADP-L-glycero-beta-D-manno-heptose biosynthesis; ADP-L-glycero-beta-D-manno-heptose from D-glycero-beta-D-manno-heptose 7-phosphate: step 1/4.</text>
</comment>
<comment type="pathway">
    <text evidence="3">Bacterial outer membrane biogenesis; LPS core biosynthesis.</text>
</comment>
<feature type="region of interest" description="Ribokinase" evidence="12">
    <location>
        <begin position="1"/>
        <end position="327"/>
    </location>
</feature>
<evidence type="ECO:0000256" key="10">
    <source>
        <dbReference type="ARBA" id="ARBA00023277"/>
    </source>
</evidence>